<geneLocation type="plasmid" evidence="1 3">
    <name>pHM100</name>
</geneLocation>
<evidence type="ECO:0000313" key="1">
    <source>
        <dbReference type="EMBL" id="AFK20769.1"/>
    </source>
</evidence>
<reference evidence="1 3" key="2">
    <citation type="journal article" date="2012" name="J. Bacteriol.">
        <title>Complete genome sequence of the metabolically versatile halophilic archaeon Haloferax mediterranei, a poly(3-hydroxybutyrate-co-3-hydroxyvalerate) producer.</title>
        <authorList>
            <person name="Han J."/>
            <person name="Zhang F."/>
            <person name="Hou J."/>
            <person name="Liu X."/>
            <person name="Li M."/>
            <person name="Liu H."/>
            <person name="Cai L."/>
            <person name="Zhang B."/>
            <person name="Chen Y."/>
            <person name="Zhou J."/>
            <person name="Hu S."/>
            <person name="Xiang H."/>
        </authorList>
    </citation>
    <scope>NUCLEOTIDE SEQUENCE [LARGE SCALE GENOMIC DNA]</scope>
    <source>
        <strain evidence="3">ATCC 33500 / DSM 1411 / JCM 8866 / NBRC 14739 / NCIMB 2177 / R-4</strain>
        <strain evidence="1">CGMCC 1.2087</strain>
        <plasmid evidence="3">pHM100</plasmid>
    </source>
</reference>
<protein>
    <submittedName>
        <fullName evidence="1">Uncharacterized protein</fullName>
    </submittedName>
</protein>
<dbReference type="KEGG" id="hme:HFX_4075"/>
<evidence type="ECO:0000313" key="2">
    <source>
        <dbReference type="EMBL" id="ELZ97558.1"/>
    </source>
</evidence>
<dbReference type="PATRIC" id="fig|523841.21.peg.3349"/>
<proteinExistence type="predicted"/>
<name>I3R959_HALMT</name>
<evidence type="ECO:0000313" key="4">
    <source>
        <dbReference type="Proteomes" id="UP000011603"/>
    </source>
</evidence>
<keyword evidence="4" id="KW-1185">Reference proteome</keyword>
<dbReference type="Proteomes" id="UP000011603">
    <property type="component" value="Unassembled WGS sequence"/>
</dbReference>
<organism evidence="1 3">
    <name type="scientific">Haloferax mediterranei (strain ATCC 33500 / DSM 1411 / JCM 8866 / NBRC 14739 / NCIMB 2177 / R-4)</name>
    <name type="common">Halobacterium mediterranei</name>
    <dbReference type="NCBI Taxonomy" id="523841"/>
    <lineage>
        <taxon>Archaea</taxon>
        <taxon>Methanobacteriati</taxon>
        <taxon>Methanobacteriota</taxon>
        <taxon>Stenosarchaea group</taxon>
        <taxon>Halobacteria</taxon>
        <taxon>Halobacteriales</taxon>
        <taxon>Haloferacaceae</taxon>
        <taxon>Haloferax</taxon>
    </lineage>
</organism>
<sequence>MDFNSNLTELQVLVEAFAAASGEGGPARTTSTLTLGMANLHFHNRVRFPDIK</sequence>
<reference evidence="1" key="4">
    <citation type="submission" date="2014-05" db="EMBL/GenBank/DDBJ databases">
        <authorList>
            <person name="Wang L."/>
            <person name="Yang H."/>
            <person name="Xiang H."/>
        </authorList>
    </citation>
    <scope>NUCLEOTIDE SEQUENCE</scope>
    <source>
        <strain evidence="1">CGMCC 1.2087</strain>
        <plasmid evidence="1">pHM100</plasmid>
    </source>
</reference>
<dbReference type="HOGENOM" id="CLU_3075231_0_0_2"/>
<dbReference type="AlphaFoldDB" id="I3R959"/>
<keyword evidence="1" id="KW-0614">Plasmid</keyword>
<dbReference type="EMBL" id="AOLO01000014">
    <property type="protein sequence ID" value="ELZ97558.1"/>
    <property type="molecule type" value="Genomic_DNA"/>
</dbReference>
<gene>
    <name evidence="1" type="ordered locus">HFX_4075</name>
    <name evidence="2" type="ORF">C439_16618</name>
</gene>
<dbReference type="EMBL" id="CP001869">
    <property type="protein sequence ID" value="AFK20769.1"/>
    <property type="molecule type" value="Genomic_DNA"/>
</dbReference>
<evidence type="ECO:0000313" key="3">
    <source>
        <dbReference type="Proteomes" id="UP000006469"/>
    </source>
</evidence>
<reference evidence="1" key="1">
    <citation type="journal article" date="2012" name="Appl. Environ. Microbiol.">
        <title>Identification of the haloarchaeal phasin (PhaP) that functions in polyhydroxyalkanoate accumulation and granule formation in Haloferax mediterranei.</title>
        <authorList>
            <person name="Cai S."/>
            <person name="Cai L."/>
            <person name="Liu H."/>
            <person name="Liu X."/>
            <person name="Han J."/>
            <person name="Zhou J."/>
            <person name="Xiang H."/>
        </authorList>
    </citation>
    <scope>NUCLEOTIDE SEQUENCE</scope>
    <source>
        <strain evidence="1">CGMCC 1.2087</strain>
    </source>
</reference>
<reference evidence="2 4" key="3">
    <citation type="journal article" date="2014" name="PLoS Genet.">
        <title>Phylogenetically driven sequencing of extremely halophilic archaea reveals strategies for static and dynamic osmo-response.</title>
        <authorList>
            <person name="Becker E.A."/>
            <person name="Seitzer P.M."/>
            <person name="Tritt A."/>
            <person name="Larsen D."/>
            <person name="Krusor M."/>
            <person name="Yao A.I."/>
            <person name="Wu D."/>
            <person name="Madern D."/>
            <person name="Eisen J.A."/>
            <person name="Darling A.E."/>
            <person name="Facciotti M.T."/>
        </authorList>
    </citation>
    <scope>NUCLEOTIDE SEQUENCE [LARGE SCALE GENOMIC DNA]</scope>
    <source>
        <strain evidence="2">ATCC 33500</strain>
        <strain evidence="4">ATCC 33500 / DSM 1411 / JCM 8866 / NBRC 14739 / NCIMB 2177 / R-4</strain>
    </source>
</reference>
<dbReference type="Proteomes" id="UP000006469">
    <property type="component" value="Plasmid pHM100"/>
</dbReference>
<accession>I3R959</accession>